<protein>
    <submittedName>
        <fullName evidence="1">Uncharacterized protein</fullName>
    </submittedName>
</protein>
<dbReference type="Proteomes" id="UP001226434">
    <property type="component" value="Unassembled WGS sequence"/>
</dbReference>
<comment type="caution">
    <text evidence="1">The sequence shown here is derived from an EMBL/GenBank/DDBJ whole genome shotgun (WGS) entry which is preliminary data.</text>
</comment>
<reference evidence="1 2" key="1">
    <citation type="submission" date="2023-05" db="EMBL/GenBank/DDBJ databases">
        <title>Genome sequence of Pinibacter sp. MAH-24.</title>
        <authorList>
            <person name="Huq M.A."/>
        </authorList>
    </citation>
    <scope>NUCLEOTIDE SEQUENCE [LARGE SCALE GENOMIC DNA]</scope>
    <source>
        <strain evidence="1 2">MAH-24</strain>
    </source>
</reference>
<dbReference type="EMBL" id="JASBRG010000005">
    <property type="protein sequence ID" value="MDI3319870.1"/>
    <property type="molecule type" value="Genomic_DNA"/>
</dbReference>
<proteinExistence type="predicted"/>
<name>A0ABT6RBG1_9BACT</name>
<dbReference type="RefSeq" id="WP_282333972.1">
    <property type="nucleotide sequence ID" value="NZ_JASBRG010000005.1"/>
</dbReference>
<gene>
    <name evidence="1" type="ORF">QJ048_08810</name>
</gene>
<sequence length="77" mass="8570">MNVEFRFPNSQVIRALLNVIPRQGDRVSFKGIKNIEDRLHDDVRTKDWSVSSVLWNVEDGGITSVAISVSEVGGISN</sequence>
<evidence type="ECO:0000313" key="2">
    <source>
        <dbReference type="Proteomes" id="UP001226434"/>
    </source>
</evidence>
<organism evidence="1 2">
    <name type="scientific">Pinibacter soli</name>
    <dbReference type="NCBI Taxonomy" id="3044211"/>
    <lineage>
        <taxon>Bacteria</taxon>
        <taxon>Pseudomonadati</taxon>
        <taxon>Bacteroidota</taxon>
        <taxon>Chitinophagia</taxon>
        <taxon>Chitinophagales</taxon>
        <taxon>Chitinophagaceae</taxon>
        <taxon>Pinibacter</taxon>
    </lineage>
</organism>
<evidence type="ECO:0000313" key="1">
    <source>
        <dbReference type="EMBL" id="MDI3319870.1"/>
    </source>
</evidence>
<accession>A0ABT6RBG1</accession>
<keyword evidence="2" id="KW-1185">Reference proteome</keyword>